<proteinExistence type="predicted"/>
<evidence type="ECO:0000313" key="2">
    <source>
        <dbReference type="EMBL" id="MED6241509.1"/>
    </source>
</evidence>
<comment type="caution">
    <text evidence="2">The sequence shown here is derived from an EMBL/GenBank/DDBJ whole genome shotgun (WGS) entry which is preliminary data.</text>
</comment>
<dbReference type="Proteomes" id="UP001345963">
    <property type="component" value="Unassembled WGS sequence"/>
</dbReference>
<keyword evidence="3" id="KW-1185">Reference proteome</keyword>
<name>A0ABU7AVY3_9TELE</name>
<feature type="region of interest" description="Disordered" evidence="1">
    <location>
        <begin position="19"/>
        <end position="43"/>
    </location>
</feature>
<reference evidence="2 3" key="1">
    <citation type="submission" date="2021-07" db="EMBL/GenBank/DDBJ databases">
        <authorList>
            <person name="Palmer J.M."/>
        </authorList>
    </citation>
    <scope>NUCLEOTIDE SEQUENCE [LARGE SCALE GENOMIC DNA]</scope>
    <source>
        <strain evidence="2 3">AT_MEX2019</strain>
        <tissue evidence="2">Muscle</tissue>
    </source>
</reference>
<gene>
    <name evidence="2" type="ORF">ATANTOWER_017086</name>
</gene>
<evidence type="ECO:0000313" key="3">
    <source>
        <dbReference type="Proteomes" id="UP001345963"/>
    </source>
</evidence>
<feature type="compositionally biased region" description="Polar residues" evidence="1">
    <location>
        <begin position="19"/>
        <end position="36"/>
    </location>
</feature>
<sequence>MKLFDVTTVPLFSLQQKGSGEQRLWDQSVSSGPTTLSKEDPVTFSQPHHCDGASLVSLSELLKDVFLTAPGNHTLTSSSSMETSTGFTGAALQSSFGQQILLTVSEWCPSL</sequence>
<dbReference type="EMBL" id="JAHUTI010029857">
    <property type="protein sequence ID" value="MED6241509.1"/>
    <property type="molecule type" value="Genomic_DNA"/>
</dbReference>
<organism evidence="2 3">
    <name type="scientific">Ataeniobius toweri</name>
    <dbReference type="NCBI Taxonomy" id="208326"/>
    <lineage>
        <taxon>Eukaryota</taxon>
        <taxon>Metazoa</taxon>
        <taxon>Chordata</taxon>
        <taxon>Craniata</taxon>
        <taxon>Vertebrata</taxon>
        <taxon>Euteleostomi</taxon>
        <taxon>Actinopterygii</taxon>
        <taxon>Neopterygii</taxon>
        <taxon>Teleostei</taxon>
        <taxon>Neoteleostei</taxon>
        <taxon>Acanthomorphata</taxon>
        <taxon>Ovalentaria</taxon>
        <taxon>Atherinomorphae</taxon>
        <taxon>Cyprinodontiformes</taxon>
        <taxon>Goodeidae</taxon>
        <taxon>Ataeniobius</taxon>
    </lineage>
</organism>
<accession>A0ABU7AVY3</accession>
<evidence type="ECO:0000256" key="1">
    <source>
        <dbReference type="SAM" id="MobiDB-lite"/>
    </source>
</evidence>
<feature type="non-terminal residue" evidence="2">
    <location>
        <position position="111"/>
    </location>
</feature>
<protein>
    <submittedName>
        <fullName evidence="2">Uncharacterized protein</fullName>
    </submittedName>
</protein>